<organism evidence="2 3">
    <name type="scientific">Botryotinia calthae</name>
    <dbReference type="NCBI Taxonomy" id="38488"/>
    <lineage>
        <taxon>Eukaryota</taxon>
        <taxon>Fungi</taxon>
        <taxon>Dikarya</taxon>
        <taxon>Ascomycota</taxon>
        <taxon>Pezizomycotina</taxon>
        <taxon>Leotiomycetes</taxon>
        <taxon>Helotiales</taxon>
        <taxon>Sclerotiniaceae</taxon>
        <taxon>Botryotinia</taxon>
    </lineage>
</organism>
<feature type="chain" id="PRO_5021245928" evidence="1">
    <location>
        <begin position="23"/>
        <end position="114"/>
    </location>
</feature>
<keyword evidence="3" id="KW-1185">Reference proteome</keyword>
<evidence type="ECO:0000256" key="1">
    <source>
        <dbReference type="SAM" id="SignalP"/>
    </source>
</evidence>
<sequence length="114" mass="12290">MHRHPLNQHLLLGTILPIHLQGLQVSQHPQTLLANYMFKDGILAIEMRGGGKEDKKLRAVGFGAFVGHGHDAAGVVAQRRSDFVGEGGVPDGGAAFGGRRRGEEWVARARQFGS</sequence>
<comment type="caution">
    <text evidence="2">The sequence shown here is derived from an EMBL/GenBank/DDBJ whole genome shotgun (WGS) entry which is preliminary data.</text>
</comment>
<dbReference type="Proteomes" id="UP000297299">
    <property type="component" value="Unassembled WGS sequence"/>
</dbReference>
<dbReference type="OrthoDB" id="10354324at2759"/>
<feature type="signal peptide" evidence="1">
    <location>
        <begin position="1"/>
        <end position="22"/>
    </location>
</feature>
<name>A0A4Y8D7S1_9HELO</name>
<dbReference type="EMBL" id="PHWZ01000082">
    <property type="protein sequence ID" value="TEY73158.1"/>
    <property type="molecule type" value="Genomic_DNA"/>
</dbReference>
<protein>
    <submittedName>
        <fullName evidence="2">Uncharacterized protein</fullName>
    </submittedName>
</protein>
<reference evidence="2 3" key="1">
    <citation type="submission" date="2017-11" db="EMBL/GenBank/DDBJ databases">
        <title>Comparative genomics of Botrytis spp.</title>
        <authorList>
            <person name="Valero-Jimenez C.A."/>
            <person name="Tapia P."/>
            <person name="Veloso J."/>
            <person name="Silva-Moreno E."/>
            <person name="Staats M."/>
            <person name="Valdes J.H."/>
            <person name="Van Kan J.A.L."/>
        </authorList>
    </citation>
    <scope>NUCLEOTIDE SEQUENCE [LARGE SCALE GENOMIC DNA]</scope>
    <source>
        <strain evidence="2 3">MUCL2830</strain>
    </source>
</reference>
<dbReference type="AlphaFoldDB" id="A0A4Y8D7S1"/>
<proteinExistence type="predicted"/>
<keyword evidence="1" id="KW-0732">Signal</keyword>
<evidence type="ECO:0000313" key="3">
    <source>
        <dbReference type="Proteomes" id="UP000297299"/>
    </source>
</evidence>
<gene>
    <name evidence="2" type="ORF">BOTCAL_0082g00090</name>
</gene>
<accession>A0A4Y8D7S1</accession>
<evidence type="ECO:0000313" key="2">
    <source>
        <dbReference type="EMBL" id="TEY73158.1"/>
    </source>
</evidence>